<accession>A0A5M8FLH6</accession>
<dbReference type="CDD" id="cd02142">
    <property type="entry name" value="McbC_SagB-like_oxidoreductase"/>
    <property type="match status" value="1"/>
</dbReference>
<evidence type="ECO:0000313" key="3">
    <source>
        <dbReference type="EMBL" id="KAA6185619.1"/>
    </source>
</evidence>
<sequence length="239" mass="25668">MRRDMGHLVYLAIVLSLAIALISMALIWQAPDTKEPSMAEQTDYALPPPTMASDVPLQAVLRGRRTVRAFAPRPIALTDVAQLLWAAQGITSDRGLRTAPSAGALYPLELHLVAGEVEGLPAGSYRYSPRHHRLRLEVPGDLRAAVAATALQQDWLAQAPALVVAGAVEARTMVKYGERGIRYVHMEVGHASQNLLLQAVASGLGGATVGAFNDARLKHLLKLPKAELPLLILAVGHPR</sequence>
<keyword evidence="1" id="KW-0812">Transmembrane</keyword>
<dbReference type="PANTHER" id="PTHR43745">
    <property type="entry name" value="NITROREDUCTASE MJ1384-RELATED"/>
    <property type="match status" value="1"/>
</dbReference>
<feature type="transmembrane region" description="Helical" evidence="1">
    <location>
        <begin position="7"/>
        <end position="28"/>
    </location>
</feature>
<dbReference type="Pfam" id="PF00881">
    <property type="entry name" value="Nitroreductase"/>
    <property type="match status" value="1"/>
</dbReference>
<dbReference type="Proteomes" id="UP000322981">
    <property type="component" value="Unassembled WGS sequence"/>
</dbReference>
<dbReference type="NCBIfam" id="TIGR03605">
    <property type="entry name" value="antibiot_sagB"/>
    <property type="match status" value="1"/>
</dbReference>
<dbReference type="Gene3D" id="3.40.109.10">
    <property type="entry name" value="NADH Oxidase"/>
    <property type="match status" value="1"/>
</dbReference>
<dbReference type="InterPro" id="IPR000415">
    <property type="entry name" value="Nitroreductase-like"/>
</dbReference>
<name>A0A5M8FLH6_9GAMM</name>
<dbReference type="AlphaFoldDB" id="A0A5M8FLH6"/>
<dbReference type="InterPro" id="IPR029479">
    <property type="entry name" value="Nitroreductase"/>
</dbReference>
<dbReference type="GO" id="GO:0016491">
    <property type="term" value="F:oxidoreductase activity"/>
    <property type="evidence" value="ECO:0007669"/>
    <property type="project" value="InterPro"/>
</dbReference>
<keyword evidence="4" id="KW-1185">Reference proteome</keyword>
<dbReference type="InterPro" id="IPR052544">
    <property type="entry name" value="Bacteriocin_Proc_Enz"/>
</dbReference>
<protein>
    <submittedName>
        <fullName evidence="3">SagB/ThcOx family dehydrogenase</fullName>
    </submittedName>
</protein>
<dbReference type="OrthoDB" id="3723182at2"/>
<dbReference type="PANTHER" id="PTHR43745:SF2">
    <property type="entry name" value="NITROREDUCTASE MJ1384-RELATED"/>
    <property type="match status" value="1"/>
</dbReference>
<organism evidence="3 4">
    <name type="scientific">Thiohalocapsa marina</name>
    <dbReference type="NCBI Taxonomy" id="424902"/>
    <lineage>
        <taxon>Bacteria</taxon>
        <taxon>Pseudomonadati</taxon>
        <taxon>Pseudomonadota</taxon>
        <taxon>Gammaproteobacteria</taxon>
        <taxon>Chromatiales</taxon>
        <taxon>Chromatiaceae</taxon>
        <taxon>Thiohalocapsa</taxon>
    </lineage>
</organism>
<evidence type="ECO:0000259" key="2">
    <source>
        <dbReference type="Pfam" id="PF00881"/>
    </source>
</evidence>
<gene>
    <name evidence="3" type="ORF">F2Q65_07955</name>
</gene>
<feature type="domain" description="Nitroreductase" evidence="2">
    <location>
        <begin position="61"/>
        <end position="237"/>
    </location>
</feature>
<keyword evidence="1" id="KW-1133">Transmembrane helix</keyword>
<evidence type="ECO:0000313" key="4">
    <source>
        <dbReference type="Proteomes" id="UP000322981"/>
    </source>
</evidence>
<comment type="caution">
    <text evidence="3">The sequence shown here is derived from an EMBL/GenBank/DDBJ whole genome shotgun (WGS) entry which is preliminary data.</text>
</comment>
<proteinExistence type="predicted"/>
<reference evidence="3 4" key="1">
    <citation type="submission" date="2019-09" db="EMBL/GenBank/DDBJ databases">
        <title>Whole-genome sequence of the purple sulfur bacterium Thiohalocapsa marina DSM 19078.</title>
        <authorList>
            <person name="Kyndt J.A."/>
            <person name="Meyer T.E."/>
        </authorList>
    </citation>
    <scope>NUCLEOTIDE SEQUENCE [LARGE SCALE GENOMIC DNA]</scope>
    <source>
        <strain evidence="3 4">DSM 19078</strain>
    </source>
</reference>
<dbReference type="EMBL" id="VWXX01000008">
    <property type="protein sequence ID" value="KAA6185619.1"/>
    <property type="molecule type" value="Genomic_DNA"/>
</dbReference>
<dbReference type="InterPro" id="IPR020051">
    <property type="entry name" value="SagB-type_dehydrogenase"/>
</dbReference>
<evidence type="ECO:0000256" key="1">
    <source>
        <dbReference type="SAM" id="Phobius"/>
    </source>
</evidence>
<dbReference type="SUPFAM" id="SSF55469">
    <property type="entry name" value="FMN-dependent nitroreductase-like"/>
    <property type="match status" value="1"/>
</dbReference>
<keyword evidence="1" id="KW-0472">Membrane</keyword>